<evidence type="ECO:0000313" key="2">
    <source>
        <dbReference type="Proteomes" id="UP000092612"/>
    </source>
</evidence>
<dbReference type="Proteomes" id="UP000092612">
    <property type="component" value="Unassembled WGS sequence"/>
</dbReference>
<dbReference type="SUPFAM" id="SSF56784">
    <property type="entry name" value="HAD-like"/>
    <property type="match status" value="1"/>
</dbReference>
<dbReference type="PANTHER" id="PTHR47478">
    <property type="match status" value="1"/>
</dbReference>
<dbReference type="Gene3D" id="1.10.150.240">
    <property type="entry name" value="Putative phosphatase, domain 2"/>
    <property type="match status" value="1"/>
</dbReference>
<dbReference type="InterPro" id="IPR041492">
    <property type="entry name" value="HAD_2"/>
</dbReference>
<dbReference type="InterPro" id="IPR011951">
    <property type="entry name" value="HAD-SF_hydro_IA_YjjG/PynA"/>
</dbReference>
<dbReference type="AlphaFoldDB" id="A0A1B8TVY7"/>
<evidence type="ECO:0000313" key="1">
    <source>
        <dbReference type="EMBL" id="OBY63901.1"/>
    </source>
</evidence>
<sequence length="233" mass="27194">MKTIDRNKIKHIFFDLDHTLWDFEKNSELALQKVFKKQNISLNLDTFLEVYKPINLEFWRLFRSDKVTKSELRYGRLKKTFDALNYTISDDVIDTIGIEYIEFLPHFNYLFDGTFEILDYLKDKYKLHIITNGFQEVQLKKMESSKIIHYFDAIITSESVGVKKPNSEVFTYSLNLANAKSENSLMIGDSVEADILGALNVGMQALHCNFDNVDIKSQNFKSVTSLLEIKQYL</sequence>
<dbReference type="InterPro" id="IPR052550">
    <property type="entry name" value="Pyrimidine_5'-ntase_YjjG"/>
</dbReference>
<dbReference type="STRING" id="996801.BW723_01665"/>
<dbReference type="RefSeq" id="WP_068363229.1">
    <property type="nucleotide sequence ID" value="NZ_CP019337.1"/>
</dbReference>
<dbReference type="KEGG" id="prn:BW723_01665"/>
<dbReference type="SFLD" id="SFLDG01129">
    <property type="entry name" value="C1.5:_HAD__Beta-PGM__Phosphata"/>
    <property type="match status" value="1"/>
</dbReference>
<proteinExistence type="predicted"/>
<dbReference type="SFLD" id="SFLDS00003">
    <property type="entry name" value="Haloacid_Dehalogenase"/>
    <property type="match status" value="1"/>
</dbReference>
<accession>A0A1B8TVY7</accession>
<dbReference type="InterPro" id="IPR036412">
    <property type="entry name" value="HAD-like_sf"/>
</dbReference>
<dbReference type="Gene3D" id="3.40.50.1000">
    <property type="entry name" value="HAD superfamily/HAD-like"/>
    <property type="match status" value="1"/>
</dbReference>
<dbReference type="InterPro" id="IPR006439">
    <property type="entry name" value="HAD-SF_hydro_IA"/>
</dbReference>
<dbReference type="GO" id="GO:0008253">
    <property type="term" value="F:5'-nucleotidase activity"/>
    <property type="evidence" value="ECO:0007669"/>
    <property type="project" value="InterPro"/>
</dbReference>
<organism evidence="1 2">
    <name type="scientific">Polaribacter reichenbachii</name>
    <dbReference type="NCBI Taxonomy" id="996801"/>
    <lineage>
        <taxon>Bacteria</taxon>
        <taxon>Pseudomonadati</taxon>
        <taxon>Bacteroidota</taxon>
        <taxon>Flavobacteriia</taxon>
        <taxon>Flavobacteriales</taxon>
        <taxon>Flavobacteriaceae</taxon>
    </lineage>
</organism>
<dbReference type="OrthoDB" id="9802350at2"/>
<gene>
    <name evidence="1" type="ORF">LPB301_14035</name>
</gene>
<dbReference type="NCBIfam" id="TIGR01549">
    <property type="entry name" value="HAD-SF-IA-v1"/>
    <property type="match status" value="1"/>
</dbReference>
<dbReference type="PANTHER" id="PTHR47478:SF1">
    <property type="entry name" value="PYRIMIDINE 5'-NUCLEOTIDASE YJJG"/>
    <property type="match status" value="1"/>
</dbReference>
<dbReference type="EMBL" id="LSFL01000035">
    <property type="protein sequence ID" value="OBY63901.1"/>
    <property type="molecule type" value="Genomic_DNA"/>
</dbReference>
<reference evidence="2" key="1">
    <citation type="submission" date="2016-02" db="EMBL/GenBank/DDBJ databases">
        <title>Paenibacillus sp. LPB0068, isolated from Crassostrea gigas.</title>
        <authorList>
            <person name="Shin S.-K."/>
            <person name="Yi H."/>
        </authorList>
    </citation>
    <scope>NUCLEOTIDE SEQUENCE [LARGE SCALE GENOMIC DNA]</scope>
    <source>
        <strain evidence="2">KCTC 23969</strain>
    </source>
</reference>
<comment type="caution">
    <text evidence="1">The sequence shown here is derived from an EMBL/GenBank/DDBJ whole genome shotgun (WGS) entry which is preliminary data.</text>
</comment>
<protein>
    <submittedName>
        <fullName evidence="1">Haloacid dehalogenase</fullName>
    </submittedName>
</protein>
<dbReference type="Pfam" id="PF13419">
    <property type="entry name" value="HAD_2"/>
    <property type="match status" value="1"/>
</dbReference>
<dbReference type="NCBIfam" id="TIGR02254">
    <property type="entry name" value="YjjG_YfnB"/>
    <property type="match status" value="1"/>
</dbReference>
<keyword evidence="2" id="KW-1185">Reference proteome</keyword>
<dbReference type="PRINTS" id="PR00413">
    <property type="entry name" value="HADHALOGNASE"/>
</dbReference>
<name>A0A1B8TVY7_9FLAO</name>
<dbReference type="InterPro" id="IPR023198">
    <property type="entry name" value="PGP-like_dom2"/>
</dbReference>
<dbReference type="InterPro" id="IPR023214">
    <property type="entry name" value="HAD_sf"/>
</dbReference>